<reference evidence="1" key="1">
    <citation type="submission" date="2024-10" db="EMBL/GenBank/DDBJ databases">
        <title>Strain of Rhizobium-related bacteria isolated fromm roots of Vavilovia formosa.</title>
        <authorList>
            <person name="Kimeklis A."/>
            <person name="Afonin A."/>
        </authorList>
    </citation>
    <scope>NUCLEOTIDE SEQUENCE</scope>
    <source>
        <strain evidence="1">Vaf-46</strain>
    </source>
</reference>
<proteinExistence type="predicted"/>
<dbReference type="Proteomes" id="UP000078465">
    <property type="component" value="Plasmid unnamed1"/>
</dbReference>
<organism evidence="1 2">
    <name type="scientific">Rhizobium ruizarguesonis</name>
    <dbReference type="NCBI Taxonomy" id="2081791"/>
    <lineage>
        <taxon>Bacteria</taxon>
        <taxon>Pseudomonadati</taxon>
        <taxon>Pseudomonadota</taxon>
        <taxon>Alphaproteobacteria</taxon>
        <taxon>Hyphomicrobiales</taxon>
        <taxon>Rhizobiaceae</taxon>
        <taxon>Rhizobium/Agrobacterium group</taxon>
        <taxon>Rhizobium</taxon>
    </lineage>
</organism>
<geneLocation type="plasmid" evidence="1 2">
    <name>unnamed1</name>
</geneLocation>
<dbReference type="EMBL" id="CP171854">
    <property type="protein sequence ID" value="XKM43751.1"/>
    <property type="molecule type" value="Genomic_DNA"/>
</dbReference>
<sequence>MGWLSLIGSGHPPGESLIIAVFGIRGLGSIYYLAYATGQAEFEHVETVWATVLLIVLTSIVVHGIAVTPAMRWIDGRRSRARRKQTAHAVH</sequence>
<evidence type="ECO:0000313" key="2">
    <source>
        <dbReference type="Proteomes" id="UP000078465"/>
    </source>
</evidence>
<name>A0ACD5EXC4_9HYPH</name>
<keyword evidence="1" id="KW-0614">Plasmid</keyword>
<protein>
    <submittedName>
        <fullName evidence="1">Uncharacterized protein</fullName>
    </submittedName>
</protein>
<accession>A0ACD5EXC4</accession>
<gene>
    <name evidence="1" type="ORF">A4U53_039350</name>
</gene>
<evidence type="ECO:0000313" key="1">
    <source>
        <dbReference type="EMBL" id="XKM43751.1"/>
    </source>
</evidence>